<dbReference type="RefSeq" id="WP_217065111.1">
    <property type="nucleotide sequence ID" value="NZ_JAHQCS010000063.1"/>
</dbReference>
<comment type="caution">
    <text evidence="2">The sequence shown here is derived from an EMBL/GenBank/DDBJ whole genome shotgun (WGS) entry which is preliminary data.</text>
</comment>
<dbReference type="PROSITE" id="PS50932">
    <property type="entry name" value="HTH_LACI_2"/>
    <property type="match status" value="1"/>
</dbReference>
<dbReference type="InterPro" id="IPR046335">
    <property type="entry name" value="LacI/GalR-like_sensor"/>
</dbReference>
<sequence length="351" mass="39013">MRIKDIAKLANVSTSAVSLALNGKPGVSEDTREKILKITNEYGYTPRSSIKTVPKGKVLRFVAGVNYGLVTEKYDSLPFFVELIHYINENISSKGYSLLISSLNSENLVSELSLLEQDQPTNGIILLGTNLKSEQIQSISENHPNVVVIDTCFETLNIDFVVMNNVMGAFEAGTYLIEQGHTKVAYAQSNTRMYNFEKRKEGFFQAMKTAEISIPASNIYTLSPTEVSSQDIFKLGISNDLTNLPTVIFCECDYIAISVIKSLAELGINVPEDISVIGFDNIWEAQIINPELTTVHVKKDRIASIAVEKVIQNISNPENERIKMLVDTKIIERSSCQKINDVYNLGELTVN</sequence>
<feature type="domain" description="HTH lacI-type" evidence="1">
    <location>
        <begin position="1"/>
        <end position="55"/>
    </location>
</feature>
<proteinExistence type="predicted"/>
<dbReference type="SMART" id="SM00354">
    <property type="entry name" value="HTH_LACI"/>
    <property type="match status" value="1"/>
</dbReference>
<dbReference type="Proteomes" id="UP000784880">
    <property type="component" value="Unassembled WGS sequence"/>
</dbReference>
<dbReference type="PANTHER" id="PTHR30146">
    <property type="entry name" value="LACI-RELATED TRANSCRIPTIONAL REPRESSOR"/>
    <property type="match status" value="1"/>
</dbReference>
<dbReference type="PROSITE" id="PS00356">
    <property type="entry name" value="HTH_LACI_1"/>
    <property type="match status" value="1"/>
</dbReference>
<dbReference type="InterPro" id="IPR000843">
    <property type="entry name" value="HTH_LacI"/>
</dbReference>
<dbReference type="Pfam" id="PF00356">
    <property type="entry name" value="LacI"/>
    <property type="match status" value="1"/>
</dbReference>
<evidence type="ECO:0000313" key="3">
    <source>
        <dbReference type="Proteomes" id="UP000784880"/>
    </source>
</evidence>
<organism evidence="2 3">
    <name type="scientific">Evansella tamaricis</name>
    <dbReference type="NCBI Taxonomy" id="2069301"/>
    <lineage>
        <taxon>Bacteria</taxon>
        <taxon>Bacillati</taxon>
        <taxon>Bacillota</taxon>
        <taxon>Bacilli</taxon>
        <taxon>Bacillales</taxon>
        <taxon>Bacillaceae</taxon>
        <taxon>Evansella</taxon>
    </lineage>
</organism>
<reference evidence="2 3" key="1">
    <citation type="submission" date="2021-06" db="EMBL/GenBank/DDBJ databases">
        <title>Bacillus sp. RD4P76, an endophyte from a halophyte.</title>
        <authorList>
            <person name="Sun J.-Q."/>
        </authorList>
    </citation>
    <scope>NUCLEOTIDE SEQUENCE [LARGE SCALE GENOMIC DNA]</scope>
    <source>
        <strain evidence="2 3">CGMCC 1.15917</strain>
    </source>
</reference>
<dbReference type="EMBL" id="JAHQCS010000063">
    <property type="protein sequence ID" value="MBU9711229.1"/>
    <property type="molecule type" value="Genomic_DNA"/>
</dbReference>
<evidence type="ECO:0000313" key="2">
    <source>
        <dbReference type="EMBL" id="MBU9711229.1"/>
    </source>
</evidence>
<dbReference type="Pfam" id="PF13377">
    <property type="entry name" value="Peripla_BP_3"/>
    <property type="match status" value="1"/>
</dbReference>
<protein>
    <submittedName>
        <fullName evidence="2">LacI family DNA-binding transcriptional regulator</fullName>
    </submittedName>
</protein>
<keyword evidence="3" id="KW-1185">Reference proteome</keyword>
<evidence type="ECO:0000259" key="1">
    <source>
        <dbReference type="PROSITE" id="PS50932"/>
    </source>
</evidence>
<dbReference type="CDD" id="cd01392">
    <property type="entry name" value="HTH_LacI"/>
    <property type="match status" value="1"/>
</dbReference>
<name>A0ABS6JC30_9BACI</name>
<keyword evidence="2" id="KW-0238">DNA-binding</keyword>
<gene>
    <name evidence="2" type="ORF">KS419_05755</name>
</gene>
<dbReference type="GO" id="GO:0003677">
    <property type="term" value="F:DNA binding"/>
    <property type="evidence" value="ECO:0007669"/>
    <property type="project" value="UniProtKB-KW"/>
</dbReference>
<dbReference type="PANTHER" id="PTHR30146:SF150">
    <property type="entry name" value="ARABINOSE METABOLISM TRANSCRIPTIONAL REPRESSOR"/>
    <property type="match status" value="1"/>
</dbReference>
<accession>A0ABS6JC30</accession>